<dbReference type="AlphaFoldDB" id="A0A917UZ06"/>
<evidence type="ECO:0000256" key="7">
    <source>
        <dbReference type="SAM" id="Phobius"/>
    </source>
</evidence>
<dbReference type="Proteomes" id="UP000658382">
    <property type="component" value="Unassembled WGS sequence"/>
</dbReference>
<feature type="domain" description="PpiC" evidence="8">
    <location>
        <begin position="161"/>
        <end position="253"/>
    </location>
</feature>
<keyword evidence="7" id="KW-1133">Transmembrane helix</keyword>
<evidence type="ECO:0000256" key="5">
    <source>
        <dbReference type="ARBA" id="ARBA00023235"/>
    </source>
</evidence>
<dbReference type="RefSeq" id="WP_188633387.1">
    <property type="nucleotide sequence ID" value="NZ_BMNQ01000039.1"/>
</dbReference>
<keyword evidence="7" id="KW-0812">Transmembrane</keyword>
<gene>
    <name evidence="9" type="primary">prsA2</name>
    <name evidence="9" type="ORF">GCM10007063_24430</name>
</gene>
<accession>A0A917UZ06</accession>
<dbReference type="PANTHER" id="PTHR47245:SF1">
    <property type="entry name" value="FOLDASE PROTEIN PRSA"/>
    <property type="match status" value="1"/>
</dbReference>
<dbReference type="PROSITE" id="PS50198">
    <property type="entry name" value="PPIC_PPIASE_2"/>
    <property type="match status" value="1"/>
</dbReference>
<keyword evidence="3" id="KW-0732">Signal</keyword>
<dbReference type="Gene3D" id="1.10.4030.10">
    <property type="entry name" value="Porin chaperone SurA, peptide-binding domain"/>
    <property type="match status" value="1"/>
</dbReference>
<dbReference type="EMBL" id="BMNQ01000039">
    <property type="protein sequence ID" value="GGK01218.1"/>
    <property type="molecule type" value="Genomic_DNA"/>
</dbReference>
<feature type="transmembrane region" description="Helical" evidence="7">
    <location>
        <begin position="5"/>
        <end position="24"/>
    </location>
</feature>
<organism evidence="9 10">
    <name type="scientific">Lentibacillus kapialis</name>
    <dbReference type="NCBI Taxonomy" id="340214"/>
    <lineage>
        <taxon>Bacteria</taxon>
        <taxon>Bacillati</taxon>
        <taxon>Bacillota</taxon>
        <taxon>Bacilli</taxon>
        <taxon>Bacillales</taxon>
        <taxon>Bacillaceae</taxon>
        <taxon>Lentibacillus</taxon>
    </lineage>
</organism>
<evidence type="ECO:0000313" key="9">
    <source>
        <dbReference type="EMBL" id="GGK01218.1"/>
    </source>
</evidence>
<keyword evidence="4 6" id="KW-0697">Rotamase</keyword>
<sequence>MQRKLLWAMIAILIMTNIATLILWQQDETVSLDHNNNQINQRDPVASVGNGTISYNEWMLTLRESHGKRQLKSMMNQRVVRQLAEENNVTIDDKIIAREVAQLTTMQGVMTKEETKNKEEQWRKDIQYRYLLEALLTADIDIPDEKVKNYYEDYKRQYDFKASSQVSHIVVSNMKTASRVISELEEGASFNLLAQEYSIDEETRDNGGYLGFLVNTSQFWPEGYLDKIKNMAERSFSDPFETNAGIAIVYLHRKLPSVTFNYDEIKPYVERELAINQMNQPLSAEVLWDELETNWIYDE</sequence>
<evidence type="ECO:0000256" key="4">
    <source>
        <dbReference type="ARBA" id="ARBA00023110"/>
    </source>
</evidence>
<reference evidence="9" key="1">
    <citation type="journal article" date="2014" name="Int. J. Syst. Evol. Microbiol.">
        <title>Complete genome sequence of Corynebacterium casei LMG S-19264T (=DSM 44701T), isolated from a smear-ripened cheese.</title>
        <authorList>
            <consortium name="US DOE Joint Genome Institute (JGI-PGF)"/>
            <person name="Walter F."/>
            <person name="Albersmeier A."/>
            <person name="Kalinowski J."/>
            <person name="Ruckert C."/>
        </authorList>
    </citation>
    <scope>NUCLEOTIDE SEQUENCE</scope>
    <source>
        <strain evidence="9">JCM 12580</strain>
    </source>
</reference>
<comment type="catalytic activity">
    <reaction evidence="1">
        <text>[protein]-peptidylproline (omega=180) = [protein]-peptidylproline (omega=0)</text>
        <dbReference type="Rhea" id="RHEA:16237"/>
        <dbReference type="Rhea" id="RHEA-COMP:10747"/>
        <dbReference type="Rhea" id="RHEA-COMP:10748"/>
        <dbReference type="ChEBI" id="CHEBI:83833"/>
        <dbReference type="ChEBI" id="CHEBI:83834"/>
        <dbReference type="EC" id="5.2.1.8"/>
    </reaction>
</comment>
<dbReference type="SUPFAM" id="SSF54534">
    <property type="entry name" value="FKBP-like"/>
    <property type="match status" value="1"/>
</dbReference>
<keyword evidence="7" id="KW-0472">Membrane</keyword>
<name>A0A917UZ06_9BACI</name>
<dbReference type="EC" id="5.2.1.8" evidence="2"/>
<evidence type="ECO:0000256" key="2">
    <source>
        <dbReference type="ARBA" id="ARBA00013194"/>
    </source>
</evidence>
<evidence type="ECO:0000256" key="3">
    <source>
        <dbReference type="ARBA" id="ARBA00022729"/>
    </source>
</evidence>
<reference evidence="9" key="2">
    <citation type="submission" date="2020-09" db="EMBL/GenBank/DDBJ databases">
        <authorList>
            <person name="Sun Q."/>
            <person name="Ohkuma M."/>
        </authorList>
    </citation>
    <scope>NUCLEOTIDE SEQUENCE</scope>
    <source>
        <strain evidence="9">JCM 12580</strain>
    </source>
</reference>
<keyword evidence="5 6" id="KW-0413">Isomerase</keyword>
<dbReference type="InterPro" id="IPR000297">
    <property type="entry name" value="PPIase_PpiC"/>
</dbReference>
<dbReference type="InterPro" id="IPR027304">
    <property type="entry name" value="Trigger_fact/SurA_dom_sf"/>
</dbReference>
<evidence type="ECO:0000256" key="6">
    <source>
        <dbReference type="PROSITE-ProRule" id="PRU00278"/>
    </source>
</evidence>
<evidence type="ECO:0000259" key="8">
    <source>
        <dbReference type="PROSITE" id="PS50198"/>
    </source>
</evidence>
<keyword evidence="10" id="KW-1185">Reference proteome</keyword>
<dbReference type="PANTHER" id="PTHR47245">
    <property type="entry name" value="PEPTIDYLPROLYL ISOMERASE"/>
    <property type="match status" value="1"/>
</dbReference>
<dbReference type="GO" id="GO:0003755">
    <property type="term" value="F:peptidyl-prolyl cis-trans isomerase activity"/>
    <property type="evidence" value="ECO:0007669"/>
    <property type="project" value="UniProtKB-KW"/>
</dbReference>
<comment type="caution">
    <text evidence="9">The sequence shown here is derived from an EMBL/GenBank/DDBJ whole genome shotgun (WGS) entry which is preliminary data.</text>
</comment>
<dbReference type="SUPFAM" id="SSF109998">
    <property type="entry name" value="Triger factor/SurA peptide-binding domain-like"/>
    <property type="match status" value="1"/>
</dbReference>
<dbReference type="Gene3D" id="3.10.50.40">
    <property type="match status" value="1"/>
</dbReference>
<proteinExistence type="predicted"/>
<dbReference type="InterPro" id="IPR050245">
    <property type="entry name" value="PrsA_foldase"/>
</dbReference>
<evidence type="ECO:0000313" key="10">
    <source>
        <dbReference type="Proteomes" id="UP000658382"/>
    </source>
</evidence>
<dbReference type="InterPro" id="IPR046357">
    <property type="entry name" value="PPIase_dom_sf"/>
</dbReference>
<protein>
    <recommendedName>
        <fullName evidence="2">peptidylprolyl isomerase</fullName>
        <ecNumber evidence="2">5.2.1.8</ecNumber>
    </recommendedName>
</protein>
<evidence type="ECO:0000256" key="1">
    <source>
        <dbReference type="ARBA" id="ARBA00000971"/>
    </source>
</evidence>
<dbReference type="Pfam" id="PF13145">
    <property type="entry name" value="Rotamase_2"/>
    <property type="match status" value="1"/>
</dbReference>